<dbReference type="EMBL" id="RHHB01000004">
    <property type="protein sequence ID" value="RNB51345.1"/>
    <property type="molecule type" value="Genomic_DNA"/>
</dbReference>
<dbReference type="HAMAP" id="MF_01987">
    <property type="entry name" value="Ribokinase"/>
    <property type="match status" value="1"/>
</dbReference>
<dbReference type="PANTHER" id="PTHR10584">
    <property type="entry name" value="SUGAR KINASE"/>
    <property type="match status" value="1"/>
</dbReference>
<dbReference type="OrthoDB" id="9775849at2"/>
<comment type="subcellular location">
    <subcellularLocation>
        <location evidence="9">Cytoplasm</location>
    </subcellularLocation>
</comment>
<keyword evidence="6 9" id="KW-0460">Magnesium</keyword>
<dbReference type="PANTHER" id="PTHR10584:SF166">
    <property type="entry name" value="RIBOKINASE"/>
    <property type="match status" value="1"/>
</dbReference>
<keyword evidence="5 9" id="KW-0067">ATP-binding</keyword>
<feature type="binding site" evidence="9">
    <location>
        <position position="309"/>
    </location>
    <ligand>
        <name>K(+)</name>
        <dbReference type="ChEBI" id="CHEBI:29103"/>
    </ligand>
</feature>
<dbReference type="RefSeq" id="WP_122935914.1">
    <property type="nucleotide sequence ID" value="NZ_JBHSNT010000091.1"/>
</dbReference>
<feature type="binding site" evidence="9">
    <location>
        <begin position="34"/>
        <end position="36"/>
    </location>
    <ligand>
        <name>substrate</name>
    </ligand>
</feature>
<dbReference type="AlphaFoldDB" id="A0A3M8ALP4"/>
<name>A0A3M8ALP4_9MICO</name>
<evidence type="ECO:0000256" key="5">
    <source>
        <dbReference type="ARBA" id="ARBA00022840"/>
    </source>
</evidence>
<evidence type="ECO:0000256" key="2">
    <source>
        <dbReference type="ARBA" id="ARBA00022723"/>
    </source>
</evidence>
<evidence type="ECO:0000256" key="4">
    <source>
        <dbReference type="ARBA" id="ARBA00022777"/>
    </source>
</evidence>
<dbReference type="PRINTS" id="PR00990">
    <property type="entry name" value="RIBOKINASE"/>
</dbReference>
<comment type="cofactor">
    <cofactor evidence="9">
        <name>Mg(2+)</name>
        <dbReference type="ChEBI" id="CHEBI:18420"/>
    </cofactor>
    <text evidence="9">Requires a divalent cation, most likely magnesium in vivo, as an electrophilic catalyst to aid phosphoryl group transfer. It is the chelate of the metal and the nucleotide that is the actual substrate.</text>
</comment>
<evidence type="ECO:0000313" key="13">
    <source>
        <dbReference type="Proteomes" id="UP000275048"/>
    </source>
</evidence>
<feature type="binding site" evidence="9">
    <location>
        <position position="275"/>
    </location>
    <ligand>
        <name>K(+)</name>
        <dbReference type="ChEBI" id="CHEBI:29103"/>
    </ligand>
</feature>
<feature type="binding site" evidence="9">
    <location>
        <position position="163"/>
    </location>
    <ligand>
        <name>substrate</name>
    </ligand>
</feature>
<dbReference type="GO" id="GO:0005524">
    <property type="term" value="F:ATP binding"/>
    <property type="evidence" value="ECO:0007669"/>
    <property type="project" value="UniProtKB-UniRule"/>
</dbReference>
<dbReference type="CDD" id="cd01174">
    <property type="entry name" value="ribokinase"/>
    <property type="match status" value="1"/>
</dbReference>
<feature type="binding site" evidence="9">
    <location>
        <position position="207"/>
    </location>
    <ligand>
        <name>ATP</name>
        <dbReference type="ChEBI" id="CHEBI:30616"/>
    </ligand>
</feature>
<protein>
    <recommendedName>
        <fullName evidence="9">Ribokinase</fullName>
        <shortName evidence="9">RK</shortName>
        <ecNumber evidence="9">2.7.1.15</ecNumber>
    </recommendedName>
</protein>
<dbReference type="InterPro" id="IPR029056">
    <property type="entry name" value="Ribokinase-like"/>
</dbReference>
<organism evidence="12 13">
    <name type="scientific">Agromyces tardus</name>
    <dbReference type="NCBI Taxonomy" id="2583849"/>
    <lineage>
        <taxon>Bacteria</taxon>
        <taxon>Bacillati</taxon>
        <taxon>Actinomycetota</taxon>
        <taxon>Actinomycetes</taxon>
        <taxon>Micrococcales</taxon>
        <taxon>Microbacteriaceae</taxon>
        <taxon>Agromyces</taxon>
    </lineage>
</organism>
<proteinExistence type="inferred from homology"/>
<feature type="binding site" evidence="9">
    <location>
        <begin position="278"/>
        <end position="279"/>
    </location>
    <ligand>
        <name>ATP</name>
        <dbReference type="ChEBI" id="CHEBI:30616"/>
    </ligand>
</feature>
<comment type="activity regulation">
    <text evidence="9">Activated by a monovalent cation that binds near, but not in, the active site. The most likely occupant of the site in vivo is potassium. Ion binding induces a conformational change that may alter substrate affinity.</text>
</comment>
<keyword evidence="9" id="KW-0963">Cytoplasm</keyword>
<accession>A0A3M8ALP4</accession>
<evidence type="ECO:0000256" key="10">
    <source>
        <dbReference type="SAM" id="MobiDB-lite"/>
    </source>
</evidence>
<evidence type="ECO:0000256" key="6">
    <source>
        <dbReference type="ARBA" id="ARBA00022842"/>
    </source>
</evidence>
<dbReference type="Pfam" id="PF00294">
    <property type="entry name" value="PfkB"/>
    <property type="match status" value="1"/>
</dbReference>
<comment type="similarity">
    <text evidence="9">Belongs to the carbohydrate kinase PfkB family. Ribokinase subfamily.</text>
</comment>
<comment type="catalytic activity">
    <reaction evidence="9">
        <text>D-ribose + ATP = D-ribose 5-phosphate + ADP + H(+)</text>
        <dbReference type="Rhea" id="RHEA:13697"/>
        <dbReference type="ChEBI" id="CHEBI:15378"/>
        <dbReference type="ChEBI" id="CHEBI:30616"/>
        <dbReference type="ChEBI" id="CHEBI:47013"/>
        <dbReference type="ChEBI" id="CHEBI:78346"/>
        <dbReference type="ChEBI" id="CHEBI:456216"/>
        <dbReference type="EC" id="2.7.1.15"/>
    </reaction>
</comment>
<dbReference type="GO" id="GO:0005829">
    <property type="term" value="C:cytosol"/>
    <property type="evidence" value="ECO:0007669"/>
    <property type="project" value="TreeGrafter"/>
</dbReference>
<dbReference type="UniPathway" id="UPA00916">
    <property type="reaction ID" value="UER00889"/>
</dbReference>
<feature type="binding site" evidence="9">
    <location>
        <begin position="62"/>
        <end position="66"/>
    </location>
    <ligand>
        <name>substrate</name>
    </ligand>
</feature>
<feature type="binding site" evidence="9">
    <location>
        <position position="314"/>
    </location>
    <ligand>
        <name>K(+)</name>
        <dbReference type="ChEBI" id="CHEBI:29103"/>
    </ligand>
</feature>
<evidence type="ECO:0000256" key="9">
    <source>
        <dbReference type="HAMAP-Rule" id="MF_01987"/>
    </source>
</evidence>
<gene>
    <name evidence="9" type="primary">rbsK</name>
    <name evidence="12" type="ORF">EDM22_04775</name>
</gene>
<feature type="binding site" evidence="9">
    <location>
        <position position="318"/>
    </location>
    <ligand>
        <name>K(+)</name>
        <dbReference type="ChEBI" id="CHEBI:29103"/>
    </ligand>
</feature>
<comment type="pathway">
    <text evidence="9">Carbohydrate metabolism; D-ribose degradation; D-ribose 5-phosphate from beta-D-ribopyranose: step 2/2.</text>
</comment>
<dbReference type="GO" id="GO:0046872">
    <property type="term" value="F:metal ion binding"/>
    <property type="evidence" value="ECO:0007669"/>
    <property type="project" value="UniProtKB-KW"/>
</dbReference>
<keyword evidence="2 9" id="KW-0479">Metal-binding</keyword>
<sequence length="353" mass="35106">MAAAGSSSVVGAHGALPDAADPRRGRVVVFGSVNVDVTSYVRSFPAPGETVHSRGFAIGLGGKGANQAVAAHLAGARVELVARLGDDPNASVALGVFARFGLPVGTVERMPRAATGVAQITVADSGENTIVVTAGANELVTPEVVHDERERIAAADIVLTQGELPVATIERLAAECGMRSIRFVLNLAPPVSVSTAALAVCDPLVVNEHEARAAGIGAAVADDAPVEAWRDAAAAAVGTVARSVVVTLGPAGAVAASSEGAWVVPASRVDAVDTTGAGDAATGSLAAMLAEGRPLAEALRIAVAAGTLAVQGRGTVDSYASRAEVLAAASPASAVEPRPALRPTPESEEPATP</sequence>
<feature type="binding site" evidence="9">
    <location>
        <position position="312"/>
    </location>
    <ligand>
        <name>K(+)</name>
        <dbReference type="ChEBI" id="CHEBI:29103"/>
    </ligand>
</feature>
<keyword evidence="3 9" id="KW-0547">Nucleotide-binding</keyword>
<reference evidence="12 13" key="1">
    <citation type="submission" date="2018-10" db="EMBL/GenBank/DDBJ databases">
        <title>Isolation, diversity and antibacterial activity of antinobacteria from the wheat rhizosphere soil.</title>
        <authorList>
            <person name="Sun T."/>
        </authorList>
    </citation>
    <scope>NUCLEOTIDE SEQUENCE [LARGE SCALE GENOMIC DNA]</scope>
    <source>
        <strain evidence="12 13">SJ-23</strain>
    </source>
</reference>
<dbReference type="SUPFAM" id="SSF53613">
    <property type="entry name" value="Ribokinase-like"/>
    <property type="match status" value="1"/>
</dbReference>
<keyword evidence="1 9" id="KW-0808">Transferase</keyword>
<evidence type="ECO:0000256" key="7">
    <source>
        <dbReference type="ARBA" id="ARBA00022958"/>
    </source>
</evidence>
<keyword evidence="8 9" id="KW-0119">Carbohydrate metabolism</keyword>
<feature type="region of interest" description="Disordered" evidence="10">
    <location>
        <begin position="329"/>
        <end position="353"/>
    </location>
</feature>
<feature type="binding site" evidence="9">
    <location>
        <begin position="247"/>
        <end position="252"/>
    </location>
    <ligand>
        <name>ATP</name>
        <dbReference type="ChEBI" id="CHEBI:30616"/>
    </ligand>
</feature>
<feature type="active site" description="Proton acceptor" evidence="9">
    <location>
        <position position="279"/>
    </location>
</feature>
<comment type="caution">
    <text evidence="9">Lacks conserved residue(s) required for the propagation of feature annotation.</text>
</comment>
<comment type="subunit">
    <text evidence="9">Homodimer.</text>
</comment>
<feature type="compositionally biased region" description="Low complexity" evidence="10">
    <location>
        <begin position="329"/>
        <end position="338"/>
    </location>
</feature>
<comment type="caution">
    <text evidence="12">The sequence shown here is derived from an EMBL/GenBank/DDBJ whole genome shotgun (WGS) entry which is preliminary data.</text>
</comment>
<dbReference type="EC" id="2.7.1.15" evidence="9"/>
<dbReference type="InterPro" id="IPR002139">
    <property type="entry name" value="Ribo/fructo_kinase"/>
</dbReference>
<dbReference type="GO" id="GO:0004747">
    <property type="term" value="F:ribokinase activity"/>
    <property type="evidence" value="ECO:0007669"/>
    <property type="project" value="UniProtKB-UniRule"/>
</dbReference>
<keyword evidence="7 9" id="KW-0630">Potassium</keyword>
<feature type="domain" description="Carbohydrate kinase PfkB" evidence="11">
    <location>
        <begin position="26"/>
        <end position="318"/>
    </location>
</feature>
<keyword evidence="13" id="KW-1185">Reference proteome</keyword>
<dbReference type="GO" id="GO:0019303">
    <property type="term" value="P:D-ribose catabolic process"/>
    <property type="evidence" value="ECO:0007669"/>
    <property type="project" value="UniProtKB-UniRule"/>
</dbReference>
<feature type="binding site" evidence="9">
    <location>
        <position position="273"/>
    </location>
    <ligand>
        <name>K(+)</name>
        <dbReference type="ChEBI" id="CHEBI:29103"/>
    </ligand>
</feature>
<evidence type="ECO:0000313" key="12">
    <source>
        <dbReference type="EMBL" id="RNB51345.1"/>
    </source>
</evidence>
<feature type="binding site" evidence="9">
    <location>
        <position position="279"/>
    </location>
    <ligand>
        <name>substrate</name>
    </ligand>
</feature>
<dbReference type="InterPro" id="IPR011611">
    <property type="entry name" value="PfkB_dom"/>
</dbReference>
<dbReference type="InterPro" id="IPR011877">
    <property type="entry name" value="Ribokinase"/>
</dbReference>
<comment type="function">
    <text evidence="9">Catalyzes the phosphorylation of ribose at O-5 in a reaction requiring ATP and magnesium. The resulting D-ribose-5-phosphate can then be used either for sythesis of nucleotides, histidine, and tryptophan, or as a component of the pentose phosphate pathway.</text>
</comment>
<evidence type="ECO:0000256" key="8">
    <source>
        <dbReference type="ARBA" id="ARBA00023277"/>
    </source>
</evidence>
<dbReference type="Gene3D" id="3.40.1190.20">
    <property type="match status" value="1"/>
</dbReference>
<keyword evidence="4 9" id="KW-0418">Kinase</keyword>
<evidence type="ECO:0000256" key="1">
    <source>
        <dbReference type="ARBA" id="ARBA00022679"/>
    </source>
</evidence>
<evidence type="ECO:0000259" key="11">
    <source>
        <dbReference type="Pfam" id="PF00294"/>
    </source>
</evidence>
<evidence type="ECO:0000256" key="3">
    <source>
        <dbReference type="ARBA" id="ARBA00022741"/>
    </source>
</evidence>
<dbReference type="Proteomes" id="UP000275048">
    <property type="component" value="Unassembled WGS sequence"/>
</dbReference>